<evidence type="ECO:0000313" key="2">
    <source>
        <dbReference type="Proteomes" id="UP001652624"/>
    </source>
</evidence>
<dbReference type="Pfam" id="PF15385">
    <property type="entry name" value="SARG"/>
    <property type="match status" value="1"/>
</dbReference>
<feature type="region of interest" description="Disordered" evidence="1">
    <location>
        <begin position="551"/>
        <end position="633"/>
    </location>
</feature>
<dbReference type="GO" id="GO:0005737">
    <property type="term" value="C:cytoplasm"/>
    <property type="evidence" value="ECO:0007669"/>
    <property type="project" value="TreeGrafter"/>
</dbReference>
<dbReference type="InterPro" id="IPR026152">
    <property type="entry name" value="SARG"/>
</dbReference>
<dbReference type="PANTHER" id="PTHR21555:SF0">
    <property type="entry name" value="SPECIFICALLY ANDROGEN-REGULATED GENE PROTEIN"/>
    <property type="match status" value="1"/>
</dbReference>
<evidence type="ECO:0000256" key="1">
    <source>
        <dbReference type="SAM" id="MobiDB-lite"/>
    </source>
</evidence>
<name>A0A1S3WLF5_ERIEU</name>
<accession>A0A1S3WLF5</accession>
<feature type="region of interest" description="Disordered" evidence="1">
    <location>
        <begin position="64"/>
        <end position="516"/>
    </location>
</feature>
<reference evidence="3" key="1">
    <citation type="submission" date="2025-08" db="UniProtKB">
        <authorList>
            <consortium name="RefSeq"/>
        </authorList>
    </citation>
    <scope>IDENTIFICATION</scope>
</reference>
<dbReference type="Proteomes" id="UP001652624">
    <property type="component" value="Chromosome 19"/>
</dbReference>
<feature type="compositionally biased region" description="Pro residues" evidence="1">
    <location>
        <begin position="81"/>
        <end position="97"/>
    </location>
</feature>
<feature type="compositionally biased region" description="Polar residues" evidence="1">
    <location>
        <begin position="104"/>
        <end position="118"/>
    </location>
</feature>
<evidence type="ECO:0000313" key="3">
    <source>
        <dbReference type="RefSeq" id="XP_016047203.1"/>
    </source>
</evidence>
<feature type="compositionally biased region" description="Low complexity" evidence="1">
    <location>
        <begin position="434"/>
        <end position="451"/>
    </location>
</feature>
<feature type="compositionally biased region" description="Low complexity" evidence="1">
    <location>
        <begin position="202"/>
        <end position="214"/>
    </location>
</feature>
<feature type="compositionally biased region" description="Low complexity" evidence="1">
    <location>
        <begin position="576"/>
        <end position="589"/>
    </location>
</feature>
<dbReference type="PANTHER" id="PTHR21555">
    <property type="entry name" value="SPECIFICALLY ANDROGEN-REGULATED GENE PROTEIN"/>
    <property type="match status" value="1"/>
</dbReference>
<proteinExistence type="predicted"/>
<feature type="compositionally biased region" description="Low complexity" evidence="1">
    <location>
        <begin position="20"/>
        <end position="39"/>
    </location>
</feature>
<keyword evidence="2" id="KW-1185">Reference proteome</keyword>
<feature type="region of interest" description="Disordered" evidence="1">
    <location>
        <begin position="522"/>
        <end position="541"/>
    </location>
</feature>
<gene>
    <name evidence="3" type="primary">C19H1orf116</name>
</gene>
<sequence length="660" mass="68230">MPEREPWPVGPGPGTDTQLSSHASMTSTTSTRSGPTDSSYDFLSADEKACLLFLEETIGSLDKEADCGLSADESEPAGTPRGPPTLPPGPPAPQAPPEEPRNVTWPQSQGFWSGSHSLPRNIHIGRSQHLRRSSTQKAGHTPEGPERPVPAPEKGQGGQSGHSSRAPAAPPLAVPADPALIPPPEAFRDTQPELWGGPGEQRLTTLRPLATLATSPPCNPALAPPERRGPSAETMSQKASGDGHPMPPATPAQELAGKDHALGADARLTTLGTPKPRKLPPNIVLKSSRASFHGEPQSWLSRPAERAPADGAPVSSALKEQRRARREALQKLGLPQDLEEPSAQPPMPNSSMRPREPRGPAQASATSRPVTGQPGFSAAGEGHPAGKATVQGPAPGRLSSAAQGPSPARTPSPAQGPSPARASSPAQGPVPGKASSPAQRPSPSRALSPAQGPVPGKASSPAQGPVPGKASSPSQRPVPGKVSSPAQGPTSGKGPEVRSLPVPIPKAPRVDGVGTLAKLDPGLTLQASDTPGLRQMSFKSNTLERSGVGLSSYLSAKQEPGPQTSSSLGKGSVLGPLSPIVPRSSRPRPASLGTGKDFEGIPVGRLADLEQEQSSLHRPYAGQSRAQLPRAPCVSVRISPKGIHEEHRREALRKLGLLKD</sequence>
<organism evidence="2 3">
    <name type="scientific">Erinaceus europaeus</name>
    <name type="common">Western European hedgehog</name>
    <dbReference type="NCBI Taxonomy" id="9365"/>
    <lineage>
        <taxon>Eukaryota</taxon>
        <taxon>Metazoa</taxon>
        <taxon>Chordata</taxon>
        <taxon>Craniata</taxon>
        <taxon>Vertebrata</taxon>
        <taxon>Euteleostomi</taxon>
        <taxon>Mammalia</taxon>
        <taxon>Eutheria</taxon>
        <taxon>Laurasiatheria</taxon>
        <taxon>Eulipotyphla</taxon>
        <taxon>Erinaceidae</taxon>
        <taxon>Erinaceinae</taxon>
        <taxon>Erinaceus</taxon>
    </lineage>
</organism>
<dbReference type="OrthoDB" id="9898538at2759"/>
<dbReference type="AlphaFoldDB" id="A0A1S3WLF5"/>
<protein>
    <submittedName>
        <fullName evidence="3">Specifically androgen-regulated gene protein</fullName>
    </submittedName>
</protein>
<feature type="region of interest" description="Disordered" evidence="1">
    <location>
        <begin position="1"/>
        <end position="41"/>
    </location>
</feature>
<dbReference type="RefSeq" id="XP_016047203.1">
    <property type="nucleotide sequence ID" value="XM_016191717.2"/>
</dbReference>